<dbReference type="Proteomes" id="UP001159257">
    <property type="component" value="Unassembled WGS sequence"/>
</dbReference>
<reference evidence="1 2" key="1">
    <citation type="submission" date="2017-05" db="EMBL/GenBank/DDBJ databases">
        <authorList>
            <person name="Varghese N."/>
            <person name="Submissions S."/>
        </authorList>
    </citation>
    <scope>NUCLEOTIDE SEQUENCE [LARGE SCALE GENOMIC DNA]</scope>
    <source>
        <strain evidence="1 2">CGMCC 1.7287</strain>
    </source>
</reference>
<dbReference type="EMBL" id="FXWV01000003">
    <property type="protein sequence ID" value="SMR73077.1"/>
    <property type="molecule type" value="Genomic_DNA"/>
</dbReference>
<dbReference type="Pfam" id="PF03592">
    <property type="entry name" value="Terminase_2"/>
    <property type="match status" value="1"/>
</dbReference>
<gene>
    <name evidence="1" type="ORF">SAMN04487964_10316</name>
</gene>
<dbReference type="InterPro" id="IPR038713">
    <property type="entry name" value="Terminase_Gp1_N_sf"/>
</dbReference>
<name>A0ABY1RXQ7_9GAMM</name>
<dbReference type="Gene3D" id="1.10.10.1400">
    <property type="entry name" value="Terminase, small subunit, N-terminal DNA-binding domain, HTH motif"/>
    <property type="match status" value="1"/>
</dbReference>
<accession>A0ABY1RXQ7</accession>
<evidence type="ECO:0000313" key="2">
    <source>
        <dbReference type="Proteomes" id="UP001159257"/>
    </source>
</evidence>
<sequence length="103" mass="11581">MPLTALQERFIDTYTSDPRSATAAYVRAGGSDGPGAKVTACRYLQHPAIEEGIRRQQERFRQEQWAVRDELFVELKGIIHSPDCSASEKLRATELLCKLFGLL</sequence>
<comment type="caution">
    <text evidence="1">The sequence shown here is derived from an EMBL/GenBank/DDBJ whole genome shotgun (WGS) entry which is preliminary data.</text>
</comment>
<evidence type="ECO:0000313" key="1">
    <source>
        <dbReference type="EMBL" id="SMR73077.1"/>
    </source>
</evidence>
<keyword evidence="2" id="KW-1185">Reference proteome</keyword>
<dbReference type="InterPro" id="IPR005335">
    <property type="entry name" value="Terminase_ssu"/>
</dbReference>
<proteinExistence type="predicted"/>
<dbReference type="RefSeq" id="WP_239040163.1">
    <property type="nucleotide sequence ID" value="NZ_BAAAEY010000003.1"/>
</dbReference>
<organism evidence="1 2">
    <name type="scientific">Marinobacterium sediminicola</name>
    <dbReference type="NCBI Taxonomy" id="518898"/>
    <lineage>
        <taxon>Bacteria</taxon>
        <taxon>Pseudomonadati</taxon>
        <taxon>Pseudomonadota</taxon>
        <taxon>Gammaproteobacteria</taxon>
        <taxon>Oceanospirillales</taxon>
        <taxon>Oceanospirillaceae</taxon>
        <taxon>Marinobacterium</taxon>
    </lineage>
</organism>
<protein>
    <submittedName>
        <fullName evidence="1">Terminase small subunit</fullName>
    </submittedName>
</protein>